<dbReference type="RefSeq" id="WP_123639518.1">
    <property type="nucleotide sequence ID" value="NZ_RJUK01000004.1"/>
</dbReference>
<dbReference type="Proteomes" id="UP000273643">
    <property type="component" value="Unassembled WGS sequence"/>
</dbReference>
<evidence type="ECO:0000256" key="10">
    <source>
        <dbReference type="ARBA" id="ARBA00030775"/>
    </source>
</evidence>
<dbReference type="NCBIfam" id="TIGR02532">
    <property type="entry name" value="IV_pilin_GFxxxE"/>
    <property type="match status" value="1"/>
</dbReference>
<accession>A0A3N1NLS6</accession>
<proteinExistence type="inferred from homology"/>
<name>A0A3N1NLS6_9GAMM</name>
<dbReference type="GO" id="GO:0005886">
    <property type="term" value="C:plasma membrane"/>
    <property type="evidence" value="ECO:0007669"/>
    <property type="project" value="UniProtKB-SubCell"/>
</dbReference>
<protein>
    <recommendedName>
        <fullName evidence="2">Type II secretion system protein H</fullName>
    </recommendedName>
    <alternativeName>
        <fullName evidence="10">General secretion pathway protein H</fullName>
    </alternativeName>
</protein>
<evidence type="ECO:0000256" key="3">
    <source>
        <dbReference type="ARBA" id="ARBA00022475"/>
    </source>
</evidence>
<dbReference type="Pfam" id="PF12019">
    <property type="entry name" value="GspH"/>
    <property type="match status" value="1"/>
</dbReference>
<evidence type="ECO:0000259" key="12">
    <source>
        <dbReference type="Pfam" id="PF12019"/>
    </source>
</evidence>
<dbReference type="InterPro" id="IPR045584">
    <property type="entry name" value="Pilin-like"/>
</dbReference>
<gene>
    <name evidence="13" type="ORF">EDC38_3168</name>
</gene>
<dbReference type="GO" id="GO:0015628">
    <property type="term" value="P:protein secretion by the type II secretion system"/>
    <property type="evidence" value="ECO:0007669"/>
    <property type="project" value="InterPro"/>
</dbReference>
<feature type="transmembrane region" description="Helical" evidence="11">
    <location>
        <begin position="12"/>
        <end position="35"/>
    </location>
</feature>
<reference evidence="13 14" key="1">
    <citation type="submission" date="2018-11" db="EMBL/GenBank/DDBJ databases">
        <title>Genomic Encyclopedia of Type Strains, Phase IV (KMG-IV): sequencing the most valuable type-strain genomes for metagenomic binning, comparative biology and taxonomic classification.</title>
        <authorList>
            <person name="Goeker M."/>
        </authorList>
    </citation>
    <scope>NUCLEOTIDE SEQUENCE [LARGE SCALE GENOMIC DNA]</scope>
    <source>
        <strain evidence="13 14">DSM 16974</strain>
    </source>
</reference>
<keyword evidence="7 11" id="KW-1133">Transmembrane helix</keyword>
<evidence type="ECO:0000256" key="8">
    <source>
        <dbReference type="ARBA" id="ARBA00023136"/>
    </source>
</evidence>
<dbReference type="EMBL" id="RJUK01000004">
    <property type="protein sequence ID" value="ROQ17053.1"/>
    <property type="molecule type" value="Genomic_DNA"/>
</dbReference>
<evidence type="ECO:0000313" key="14">
    <source>
        <dbReference type="Proteomes" id="UP000273643"/>
    </source>
</evidence>
<dbReference type="AlphaFoldDB" id="A0A3N1NLS6"/>
<keyword evidence="4" id="KW-0488">Methylation</keyword>
<comment type="caution">
    <text evidence="13">The sequence shown here is derived from an EMBL/GenBank/DDBJ whole genome shotgun (WGS) entry which is preliminary data.</text>
</comment>
<evidence type="ECO:0000256" key="4">
    <source>
        <dbReference type="ARBA" id="ARBA00022481"/>
    </source>
</evidence>
<feature type="domain" description="General secretion pathway GspH" evidence="12">
    <location>
        <begin position="49"/>
        <end position="176"/>
    </location>
</feature>
<evidence type="ECO:0000256" key="11">
    <source>
        <dbReference type="SAM" id="Phobius"/>
    </source>
</evidence>
<organism evidence="13 14">
    <name type="scientific">Marinimicrobium koreense</name>
    <dbReference type="NCBI Taxonomy" id="306545"/>
    <lineage>
        <taxon>Bacteria</taxon>
        <taxon>Pseudomonadati</taxon>
        <taxon>Pseudomonadota</taxon>
        <taxon>Gammaproteobacteria</taxon>
        <taxon>Cellvibrionales</taxon>
        <taxon>Cellvibrionaceae</taxon>
        <taxon>Marinimicrobium</taxon>
    </lineage>
</organism>
<comment type="similarity">
    <text evidence="9">Belongs to the GSP H family.</text>
</comment>
<evidence type="ECO:0000256" key="5">
    <source>
        <dbReference type="ARBA" id="ARBA00022519"/>
    </source>
</evidence>
<keyword evidence="3" id="KW-1003">Cell membrane</keyword>
<keyword evidence="5" id="KW-0997">Cell inner membrane</keyword>
<dbReference type="InterPro" id="IPR022346">
    <property type="entry name" value="T2SS_GspH"/>
</dbReference>
<dbReference type="SUPFAM" id="SSF54523">
    <property type="entry name" value="Pili subunits"/>
    <property type="match status" value="1"/>
</dbReference>
<evidence type="ECO:0000256" key="9">
    <source>
        <dbReference type="ARBA" id="ARBA00025772"/>
    </source>
</evidence>
<evidence type="ECO:0000256" key="1">
    <source>
        <dbReference type="ARBA" id="ARBA00004377"/>
    </source>
</evidence>
<keyword evidence="8 11" id="KW-0472">Membrane</keyword>
<sequence length="185" mass="19940">MQRSTPTRQPGFTLIELMVTLAVLAIVLGIAIPSFNAMIRNNQSLALGDELISTLNFTRSEAVKRSDIVTLCASNADRDGCGNDWSNGWLVILDRDAGGEQGNNPTVNNDADILRDREPLANDMTITMNRGGAVTHVRFNQLGALARTDNNQVTGLARHDDCTNDSARAIRISLSGSVNSARAEC</sequence>
<keyword evidence="14" id="KW-1185">Reference proteome</keyword>
<dbReference type="Pfam" id="PF07963">
    <property type="entry name" value="N_methyl"/>
    <property type="match status" value="1"/>
</dbReference>
<comment type="subcellular location">
    <subcellularLocation>
        <location evidence="1">Cell inner membrane</location>
        <topology evidence="1">Single-pass membrane protein</topology>
    </subcellularLocation>
</comment>
<dbReference type="Gene3D" id="3.55.40.10">
    <property type="entry name" value="minor pseudopilin epsh domain"/>
    <property type="match status" value="1"/>
</dbReference>
<keyword evidence="6 11" id="KW-0812">Transmembrane</keyword>
<dbReference type="InterPro" id="IPR012902">
    <property type="entry name" value="N_methyl_site"/>
</dbReference>
<dbReference type="GO" id="GO:0015627">
    <property type="term" value="C:type II protein secretion system complex"/>
    <property type="evidence" value="ECO:0007669"/>
    <property type="project" value="InterPro"/>
</dbReference>
<evidence type="ECO:0000256" key="7">
    <source>
        <dbReference type="ARBA" id="ARBA00022989"/>
    </source>
</evidence>
<evidence type="ECO:0000256" key="6">
    <source>
        <dbReference type="ARBA" id="ARBA00022692"/>
    </source>
</evidence>
<dbReference type="OrthoDB" id="6039229at2"/>
<evidence type="ECO:0000313" key="13">
    <source>
        <dbReference type="EMBL" id="ROQ17053.1"/>
    </source>
</evidence>
<evidence type="ECO:0000256" key="2">
    <source>
        <dbReference type="ARBA" id="ARBA00021549"/>
    </source>
</evidence>